<evidence type="ECO:0000313" key="2">
    <source>
        <dbReference type="Proteomes" id="UP000310200"/>
    </source>
</evidence>
<organism evidence="1 2">
    <name type="scientific">Temnothorax longispinosus</name>
    <dbReference type="NCBI Taxonomy" id="300112"/>
    <lineage>
        <taxon>Eukaryota</taxon>
        <taxon>Metazoa</taxon>
        <taxon>Ecdysozoa</taxon>
        <taxon>Arthropoda</taxon>
        <taxon>Hexapoda</taxon>
        <taxon>Insecta</taxon>
        <taxon>Pterygota</taxon>
        <taxon>Neoptera</taxon>
        <taxon>Endopterygota</taxon>
        <taxon>Hymenoptera</taxon>
        <taxon>Apocrita</taxon>
        <taxon>Aculeata</taxon>
        <taxon>Formicoidea</taxon>
        <taxon>Formicidae</taxon>
        <taxon>Myrmicinae</taxon>
        <taxon>Temnothorax</taxon>
    </lineage>
</organism>
<dbReference type="AlphaFoldDB" id="A0A4S2KG91"/>
<evidence type="ECO:0000313" key="1">
    <source>
        <dbReference type="EMBL" id="TGZ48452.1"/>
    </source>
</evidence>
<dbReference type="Proteomes" id="UP000310200">
    <property type="component" value="Unassembled WGS sequence"/>
</dbReference>
<reference evidence="1 2" key="1">
    <citation type="journal article" date="2019" name="Philos. Trans. R. Soc. Lond., B, Biol. Sci.">
        <title>Ant behaviour and brain gene expression of defending hosts depend on the ecological success of the intruding social parasite.</title>
        <authorList>
            <person name="Kaur R."/>
            <person name="Stoldt M."/>
            <person name="Jongepier E."/>
            <person name="Feldmeyer B."/>
            <person name="Menzel F."/>
            <person name="Bornberg-Bauer E."/>
            <person name="Foitzik S."/>
        </authorList>
    </citation>
    <scope>NUCLEOTIDE SEQUENCE [LARGE SCALE GENOMIC DNA]</scope>
    <source>
        <tissue evidence="1">Whole body</tissue>
    </source>
</reference>
<comment type="caution">
    <text evidence="1">The sequence shown here is derived from an EMBL/GenBank/DDBJ whole genome shotgun (WGS) entry which is preliminary data.</text>
</comment>
<dbReference type="InterPro" id="IPR036691">
    <property type="entry name" value="Endo/exonu/phosph_ase_sf"/>
</dbReference>
<dbReference type="SUPFAM" id="SSF56219">
    <property type="entry name" value="DNase I-like"/>
    <property type="match status" value="1"/>
</dbReference>
<evidence type="ECO:0008006" key="3">
    <source>
        <dbReference type="Google" id="ProtNLM"/>
    </source>
</evidence>
<name>A0A4S2KG91_9HYME</name>
<proteinExistence type="predicted"/>
<gene>
    <name evidence="1" type="ORF">DBV15_12818</name>
</gene>
<protein>
    <recommendedName>
        <fullName evidence="3">Endonuclease/exonuclease/phosphatase domain-containing protein</fullName>
    </recommendedName>
</protein>
<keyword evidence="2" id="KW-1185">Reference proteome</keyword>
<accession>A0A4S2KG91</accession>
<dbReference type="EMBL" id="QBLH01002471">
    <property type="protein sequence ID" value="TGZ48452.1"/>
    <property type="molecule type" value="Genomic_DNA"/>
</dbReference>
<dbReference type="Gene3D" id="3.60.10.10">
    <property type="entry name" value="Endonuclease/exonuclease/phosphatase"/>
    <property type="match status" value="1"/>
</dbReference>
<sequence>MAGVKGKEKGFWERIKEWDVVGLVETWLEQEEWEKMKNRVPKEFNWRIQGAKKERVGRKGRAIGGIMMGVRKGLEGEEEWVKEEGLMIREVRWKKEKWRLATVYESGNLDKIMGEIKSVKEKEGREERWIVKGNFNAKTGEKGALEDGEEEVERICDKLYLSVNKVKNKEN</sequence>